<protein>
    <submittedName>
        <fullName evidence="6">Colicin V production protein</fullName>
    </submittedName>
</protein>
<dbReference type="InterPro" id="IPR003825">
    <property type="entry name" value="Colicin-V_CvpA"/>
</dbReference>
<keyword evidence="2 5" id="KW-0812">Transmembrane</keyword>
<feature type="transmembrane region" description="Helical" evidence="5">
    <location>
        <begin position="29"/>
        <end position="54"/>
    </location>
</feature>
<gene>
    <name evidence="6" type="ORF">SAMEA3545359_02626</name>
</gene>
<dbReference type="PANTHER" id="PTHR37306:SF1">
    <property type="entry name" value="COLICIN V PRODUCTION PROTEIN"/>
    <property type="match status" value="1"/>
</dbReference>
<dbReference type="Pfam" id="PF02674">
    <property type="entry name" value="Colicin_V"/>
    <property type="match status" value="1"/>
</dbReference>
<dbReference type="PANTHER" id="PTHR37306">
    <property type="entry name" value="COLICIN V PRODUCTION PROTEIN"/>
    <property type="match status" value="1"/>
</dbReference>
<evidence type="ECO:0000256" key="4">
    <source>
        <dbReference type="ARBA" id="ARBA00023136"/>
    </source>
</evidence>
<proteinExistence type="predicted"/>
<evidence type="ECO:0000256" key="1">
    <source>
        <dbReference type="ARBA" id="ARBA00004141"/>
    </source>
</evidence>
<dbReference type="GO" id="GO:0016020">
    <property type="term" value="C:membrane"/>
    <property type="evidence" value="ECO:0007669"/>
    <property type="project" value="UniProtKB-SubCell"/>
</dbReference>
<accession>A0A1C6K658</accession>
<organism evidence="6">
    <name type="scientific">uncultured Anaerotruncus sp</name>
    <dbReference type="NCBI Taxonomy" id="905011"/>
    <lineage>
        <taxon>Bacteria</taxon>
        <taxon>Bacillati</taxon>
        <taxon>Bacillota</taxon>
        <taxon>Clostridia</taxon>
        <taxon>Eubacteriales</taxon>
        <taxon>Oscillospiraceae</taxon>
        <taxon>Anaerotruncus</taxon>
        <taxon>environmental samples</taxon>
    </lineage>
</organism>
<dbReference type="GO" id="GO:0009403">
    <property type="term" value="P:toxin biosynthetic process"/>
    <property type="evidence" value="ECO:0007669"/>
    <property type="project" value="InterPro"/>
</dbReference>
<evidence type="ECO:0000256" key="2">
    <source>
        <dbReference type="ARBA" id="ARBA00022692"/>
    </source>
</evidence>
<name>A0A1C6K658_9FIRM</name>
<dbReference type="AlphaFoldDB" id="A0A1C6K658"/>
<feature type="transmembrane region" description="Helical" evidence="5">
    <location>
        <begin position="6"/>
        <end position="22"/>
    </location>
</feature>
<sequence length="233" mass="25185">MGFVFDIITVTIIIVLAVICAKQGFVRSLITLCGCVLALLFTYIVSVPAANFLYKNVAQKPVQSAISKNMEGFAADTADTAAAIERGLDGLIGPIKALLPEQGQDTVDKLAADLQRGTQQFASALEENVVAPVVTSLLHVLCFVVIFALALILVRLVARVGQVVNYIPVVGGLNRVLGAALGVLQGAFWVYLLAILVWVLLALSQNAWPVLNGQTVESSWLFSWFYHHQPFYL</sequence>
<keyword evidence="4 5" id="KW-0472">Membrane</keyword>
<reference evidence="6" key="1">
    <citation type="submission" date="2015-09" db="EMBL/GenBank/DDBJ databases">
        <authorList>
            <consortium name="Pathogen Informatics"/>
        </authorList>
    </citation>
    <scope>NUCLEOTIDE SEQUENCE</scope>
    <source>
        <strain evidence="6">2789STDY5834896</strain>
    </source>
</reference>
<feature type="transmembrane region" description="Helical" evidence="5">
    <location>
        <begin position="137"/>
        <end position="158"/>
    </location>
</feature>
<keyword evidence="3 5" id="KW-1133">Transmembrane helix</keyword>
<dbReference type="EMBL" id="FMHG01000003">
    <property type="protein sequence ID" value="SCJ89425.1"/>
    <property type="molecule type" value="Genomic_DNA"/>
</dbReference>
<feature type="transmembrane region" description="Helical" evidence="5">
    <location>
        <begin position="179"/>
        <end position="201"/>
    </location>
</feature>
<evidence type="ECO:0000256" key="5">
    <source>
        <dbReference type="SAM" id="Phobius"/>
    </source>
</evidence>
<evidence type="ECO:0000313" key="6">
    <source>
        <dbReference type="EMBL" id="SCJ89425.1"/>
    </source>
</evidence>
<comment type="subcellular location">
    <subcellularLocation>
        <location evidence="1">Membrane</location>
        <topology evidence="1">Multi-pass membrane protein</topology>
    </subcellularLocation>
</comment>
<evidence type="ECO:0000256" key="3">
    <source>
        <dbReference type="ARBA" id="ARBA00022989"/>
    </source>
</evidence>